<dbReference type="Proteomes" id="UP000099606">
    <property type="component" value="Segment"/>
</dbReference>
<dbReference type="Proteomes" id="UP000130031">
    <property type="component" value="Segment"/>
</dbReference>
<evidence type="ECO:0000313" key="1">
    <source>
        <dbReference type="EMBL" id="ABQ43495.1"/>
    </source>
</evidence>
<name>A7XCC8_9POXV</name>
<gene>
    <name evidence="1" type="primary">23L</name>
</gene>
<sequence length="73" mass="8792">MGNCSRKQNKNIKTSDDYDYYLDNFLDNEYFKFSCTNVNNNKLKNKNKNHTRRNNNNTIDSRKSYCSIKSVYF</sequence>
<evidence type="ECO:0000313" key="2">
    <source>
        <dbReference type="EMBL" id="ABQ43650.1"/>
    </source>
</evidence>
<evidence type="ECO:0000313" key="3">
    <source>
        <dbReference type="Proteomes" id="UP000099606"/>
    </source>
</evidence>
<dbReference type="EMBL" id="EF420157">
    <property type="protein sequence ID" value="ABQ43650.1"/>
    <property type="molecule type" value="Genomic_DNA"/>
</dbReference>
<organism evidence="1 4">
    <name type="scientific">Tanapox virus</name>
    <dbReference type="NCBI Taxonomy" id="99000"/>
    <lineage>
        <taxon>Viruses</taxon>
        <taxon>Varidnaviria</taxon>
        <taxon>Bamfordvirae</taxon>
        <taxon>Nucleocytoviricota</taxon>
        <taxon>Pokkesviricetes</taxon>
        <taxon>Chitovirales</taxon>
        <taxon>Poxviridae</taxon>
        <taxon>Chordopoxvirinae</taxon>
        <taxon>Yatapoxvirus</taxon>
        <taxon>Yatapoxvirus tanapox</taxon>
    </lineage>
</organism>
<reference evidence="3 4" key="1">
    <citation type="journal article" date="2007" name="Virus Res.">
        <title>Comparative genetic analysis of genomic DNA sequences of two human isolates of Tanapox virus.</title>
        <authorList>
            <person name="Nazarian S.H."/>
            <person name="Barrett J.W."/>
            <person name="Frace A.M."/>
            <person name="Olsen-Rasmussen M."/>
            <person name="Khristova M."/>
            <person name="Shaban M."/>
            <person name="Neering S."/>
            <person name="Li Y."/>
            <person name="Damon I.K."/>
            <person name="Esposito J.J."/>
            <person name="Essani K."/>
            <person name="McFadden G."/>
        </authorList>
    </citation>
    <scope>NUCLEOTIDE SEQUENCE [LARGE SCALE GENOMIC DNA]</scope>
    <source>
        <strain evidence="1">TPV-Kenya</strain>
        <strain evidence="2">TPV-RoC</strain>
    </source>
</reference>
<evidence type="ECO:0000313" key="4">
    <source>
        <dbReference type="Proteomes" id="UP000130031"/>
    </source>
</evidence>
<protein>
    <submittedName>
        <fullName evidence="1">Uncharacterized protein 23L</fullName>
    </submittedName>
</protein>
<proteinExistence type="predicted"/>
<dbReference type="EMBL" id="EF420156">
    <property type="protein sequence ID" value="ABQ43495.1"/>
    <property type="molecule type" value="Genomic_DNA"/>
</dbReference>
<accession>A7XCC8</accession>